<comment type="caution">
    <text evidence="7">The sequence shown here is derived from an EMBL/GenBank/DDBJ whole genome shotgun (WGS) entry which is preliminary data.</text>
</comment>
<dbReference type="Proteomes" id="UP000664073">
    <property type="component" value="Unassembled WGS sequence"/>
</dbReference>
<evidence type="ECO:0000256" key="5">
    <source>
        <dbReference type="SAM" id="MobiDB-lite"/>
    </source>
</evidence>
<gene>
    <name evidence="7" type="ORF">J2D77_01045</name>
</gene>
<dbReference type="InterPro" id="IPR036388">
    <property type="entry name" value="WH-like_DNA-bd_sf"/>
</dbReference>
<dbReference type="Pfam" id="PF02631">
    <property type="entry name" value="RecX_HTH2"/>
    <property type="match status" value="1"/>
</dbReference>
<dbReference type="Gene3D" id="1.10.10.10">
    <property type="entry name" value="Winged helix-like DNA-binding domain superfamily/Winged helix DNA-binding domain"/>
    <property type="match status" value="1"/>
</dbReference>
<comment type="subcellular location">
    <subcellularLocation>
        <location evidence="1">Cytoplasm</location>
    </subcellularLocation>
</comment>
<dbReference type="EMBL" id="JAFVMH010000001">
    <property type="protein sequence ID" value="MBO1323741.1"/>
    <property type="molecule type" value="Genomic_DNA"/>
</dbReference>
<accession>A0A939KQK1</accession>
<organism evidence="7 8">
    <name type="scientific">Acetobacter garciniae</name>
    <dbReference type="NCBI Taxonomy" id="2817435"/>
    <lineage>
        <taxon>Bacteria</taxon>
        <taxon>Pseudomonadati</taxon>
        <taxon>Pseudomonadota</taxon>
        <taxon>Alphaproteobacteria</taxon>
        <taxon>Acetobacterales</taxon>
        <taxon>Acetobacteraceae</taxon>
        <taxon>Acetobacter</taxon>
    </lineage>
</organism>
<keyword evidence="8" id="KW-1185">Reference proteome</keyword>
<feature type="domain" description="RecX second three-helical" evidence="6">
    <location>
        <begin position="87"/>
        <end position="127"/>
    </location>
</feature>
<name>A0A939KQK1_9PROT</name>
<dbReference type="InterPro" id="IPR053924">
    <property type="entry name" value="RecX_HTH_2nd"/>
</dbReference>
<evidence type="ECO:0000256" key="3">
    <source>
        <dbReference type="ARBA" id="ARBA00018111"/>
    </source>
</evidence>
<evidence type="ECO:0000313" key="7">
    <source>
        <dbReference type="EMBL" id="MBO1323741.1"/>
    </source>
</evidence>
<dbReference type="RefSeq" id="WP_207844244.1">
    <property type="nucleotide sequence ID" value="NZ_JAFVMH010000001.1"/>
</dbReference>
<evidence type="ECO:0000256" key="4">
    <source>
        <dbReference type="ARBA" id="ARBA00022490"/>
    </source>
</evidence>
<evidence type="ECO:0000259" key="6">
    <source>
        <dbReference type="Pfam" id="PF02631"/>
    </source>
</evidence>
<dbReference type="AlphaFoldDB" id="A0A939KQK1"/>
<proteinExistence type="inferred from homology"/>
<evidence type="ECO:0000256" key="1">
    <source>
        <dbReference type="ARBA" id="ARBA00004496"/>
    </source>
</evidence>
<feature type="region of interest" description="Disordered" evidence="5">
    <location>
        <begin position="168"/>
        <end position="194"/>
    </location>
</feature>
<protein>
    <recommendedName>
        <fullName evidence="3">Regulatory protein RecX</fullName>
    </recommendedName>
</protein>
<evidence type="ECO:0000313" key="8">
    <source>
        <dbReference type="Proteomes" id="UP000664073"/>
    </source>
</evidence>
<sequence>MNSAAHPPSVPAAPDRSSLRQAALAHLARFGTTRHGLGQVLLRRVARWQRQAVAAGAEPDQADATARQLGGTVAQVVAEMVAAGAVDDSAFARSRVRRLTRSGRSGRAIAAHLAARGVEAQVSAQALSGDADSTPESALSIPGHTPLNATERDLCAAVVLARKRRLGPFNPAAGEDTQDPFDDDTDGGGNAPRANARAKALGVLARAGFARDTAERVLDMDPEEAQDWLERLKGEP</sequence>
<evidence type="ECO:0000256" key="2">
    <source>
        <dbReference type="ARBA" id="ARBA00009695"/>
    </source>
</evidence>
<dbReference type="GO" id="GO:0005737">
    <property type="term" value="C:cytoplasm"/>
    <property type="evidence" value="ECO:0007669"/>
    <property type="project" value="UniProtKB-SubCell"/>
</dbReference>
<keyword evidence="4" id="KW-0963">Cytoplasm</keyword>
<feature type="compositionally biased region" description="Acidic residues" evidence="5">
    <location>
        <begin position="176"/>
        <end position="186"/>
    </location>
</feature>
<reference evidence="7" key="1">
    <citation type="submission" date="2021-03" db="EMBL/GenBank/DDBJ databases">
        <title>The complete genome sequence of Acetobacter sp. TBRC 12339.</title>
        <authorList>
            <person name="Charoenyingcharoen P."/>
            <person name="Yukphan P."/>
        </authorList>
    </citation>
    <scope>NUCLEOTIDE SEQUENCE</scope>
    <source>
        <strain evidence="7">TBRC 12339</strain>
    </source>
</reference>
<comment type="similarity">
    <text evidence="2">Belongs to the RecX family.</text>
</comment>